<dbReference type="AlphaFoldDB" id="A0A2T4CGS4"/>
<feature type="region of interest" description="Disordered" evidence="1">
    <location>
        <begin position="57"/>
        <end position="134"/>
    </location>
</feature>
<proteinExistence type="predicted"/>
<feature type="compositionally biased region" description="Polar residues" evidence="1">
    <location>
        <begin position="84"/>
        <end position="96"/>
    </location>
</feature>
<gene>
    <name evidence="2" type="ORF">M440DRAFT_1134691</name>
</gene>
<accession>A0A2T4CGS4</accession>
<protein>
    <submittedName>
        <fullName evidence="2">Uncharacterized protein</fullName>
    </submittedName>
</protein>
<feature type="compositionally biased region" description="Basic and acidic residues" evidence="1">
    <location>
        <begin position="119"/>
        <end position="134"/>
    </location>
</feature>
<organism evidence="2 3">
    <name type="scientific">Trichoderma longibrachiatum ATCC 18648</name>
    <dbReference type="NCBI Taxonomy" id="983965"/>
    <lineage>
        <taxon>Eukaryota</taxon>
        <taxon>Fungi</taxon>
        <taxon>Dikarya</taxon>
        <taxon>Ascomycota</taxon>
        <taxon>Pezizomycotina</taxon>
        <taxon>Sordariomycetes</taxon>
        <taxon>Hypocreomycetidae</taxon>
        <taxon>Hypocreales</taxon>
        <taxon>Hypocreaceae</taxon>
        <taxon>Trichoderma</taxon>
    </lineage>
</organism>
<name>A0A2T4CGS4_TRILO</name>
<keyword evidence="3" id="KW-1185">Reference proteome</keyword>
<dbReference type="EMBL" id="KZ679127">
    <property type="protein sequence ID" value="PTB80744.1"/>
    <property type="molecule type" value="Genomic_DNA"/>
</dbReference>
<evidence type="ECO:0000313" key="2">
    <source>
        <dbReference type="EMBL" id="PTB80744.1"/>
    </source>
</evidence>
<reference evidence="2 3" key="1">
    <citation type="submission" date="2016-07" db="EMBL/GenBank/DDBJ databases">
        <title>Multiple horizontal gene transfer events from other fungi enriched the ability of initially mycotrophic Trichoderma (Ascomycota) to feed on dead plant biomass.</title>
        <authorList>
            <consortium name="DOE Joint Genome Institute"/>
            <person name="Aerts A."/>
            <person name="Atanasova L."/>
            <person name="Chenthamara K."/>
            <person name="Zhang J."/>
            <person name="Grujic M."/>
            <person name="Henrissat B."/>
            <person name="Kuo A."/>
            <person name="Salamov A."/>
            <person name="Lipzen A."/>
            <person name="Labutti K."/>
            <person name="Barry K."/>
            <person name="Miao Y."/>
            <person name="Rahimi M.J."/>
            <person name="Shen Q."/>
            <person name="Grigoriev I.V."/>
            <person name="Kubicek C.P."/>
            <person name="Druzhinina I.S."/>
        </authorList>
    </citation>
    <scope>NUCLEOTIDE SEQUENCE [LARGE SCALE GENOMIC DNA]</scope>
    <source>
        <strain evidence="2 3">ATCC 18648</strain>
    </source>
</reference>
<sequence>MRKMSSREAAMSRSVRPRRWRRDDGFGPPFTAWKLLVKRVARRFFFESLILVIQSHSQTGPMLKNRGENKDKSRRGERKGVPELSSTFLNKSSDLFSATPGEQRGRSETGVRTQPPTRYKRDSIHIPKIPRHDQ</sequence>
<feature type="region of interest" description="Disordered" evidence="1">
    <location>
        <begin position="1"/>
        <end position="21"/>
    </location>
</feature>
<dbReference type="Proteomes" id="UP000240760">
    <property type="component" value="Unassembled WGS sequence"/>
</dbReference>
<evidence type="ECO:0000256" key="1">
    <source>
        <dbReference type="SAM" id="MobiDB-lite"/>
    </source>
</evidence>
<evidence type="ECO:0000313" key="3">
    <source>
        <dbReference type="Proteomes" id="UP000240760"/>
    </source>
</evidence>